<organism evidence="2 3">
    <name type="scientific">Protopolystoma xenopodis</name>
    <dbReference type="NCBI Taxonomy" id="117903"/>
    <lineage>
        <taxon>Eukaryota</taxon>
        <taxon>Metazoa</taxon>
        <taxon>Spiralia</taxon>
        <taxon>Lophotrochozoa</taxon>
        <taxon>Platyhelminthes</taxon>
        <taxon>Monogenea</taxon>
        <taxon>Polyopisthocotylea</taxon>
        <taxon>Polystomatidea</taxon>
        <taxon>Polystomatidae</taxon>
        <taxon>Protopolystoma</taxon>
    </lineage>
</organism>
<protein>
    <submittedName>
        <fullName evidence="2">Uncharacterized protein</fullName>
    </submittedName>
</protein>
<dbReference type="Proteomes" id="UP000784294">
    <property type="component" value="Unassembled WGS sequence"/>
</dbReference>
<proteinExistence type="predicted"/>
<evidence type="ECO:0000256" key="1">
    <source>
        <dbReference type="SAM" id="MobiDB-lite"/>
    </source>
</evidence>
<evidence type="ECO:0000313" key="3">
    <source>
        <dbReference type="Proteomes" id="UP000784294"/>
    </source>
</evidence>
<evidence type="ECO:0000313" key="2">
    <source>
        <dbReference type="EMBL" id="VEL26087.1"/>
    </source>
</evidence>
<sequence>MSNPVSASCASIGHFPSSSPPPITRPFDSTARRLHTALPSLGPDQAGSRVNSRSRTSRATKEIESHPAPARPLSSAPLLSPLGPDARASPTGPGPLAYTNLALSSSSSSPCFSSLSSTSVCSDKSLESTPSIPTCSLPSSSGLLSPAAAVAATAALVASGTHPLTAAHSLALLHSSANAARGLTAASLLSGLGKALRFF</sequence>
<accession>A0A448X2F3</accession>
<feature type="region of interest" description="Disordered" evidence="1">
    <location>
        <begin position="1"/>
        <end position="93"/>
    </location>
</feature>
<comment type="caution">
    <text evidence="2">The sequence shown here is derived from an EMBL/GenBank/DDBJ whole genome shotgun (WGS) entry which is preliminary data.</text>
</comment>
<keyword evidence="3" id="KW-1185">Reference proteome</keyword>
<name>A0A448X2F3_9PLAT</name>
<gene>
    <name evidence="2" type="ORF">PXEA_LOCUS19527</name>
</gene>
<dbReference type="EMBL" id="CAAALY010078031">
    <property type="protein sequence ID" value="VEL26087.1"/>
    <property type="molecule type" value="Genomic_DNA"/>
</dbReference>
<reference evidence="2" key="1">
    <citation type="submission" date="2018-11" db="EMBL/GenBank/DDBJ databases">
        <authorList>
            <consortium name="Pathogen Informatics"/>
        </authorList>
    </citation>
    <scope>NUCLEOTIDE SEQUENCE</scope>
</reference>
<feature type="compositionally biased region" description="Low complexity" evidence="1">
    <location>
        <begin position="66"/>
        <end position="86"/>
    </location>
</feature>
<dbReference type="AlphaFoldDB" id="A0A448X2F3"/>